<dbReference type="Pfam" id="PF14334">
    <property type="entry name" value="DUF4390"/>
    <property type="match status" value="1"/>
</dbReference>
<organism evidence="2 3">
    <name type="scientific">Pseudodesulfovibrio portus</name>
    <dbReference type="NCBI Taxonomy" id="231439"/>
    <lineage>
        <taxon>Bacteria</taxon>
        <taxon>Pseudomonadati</taxon>
        <taxon>Thermodesulfobacteriota</taxon>
        <taxon>Desulfovibrionia</taxon>
        <taxon>Desulfovibrionales</taxon>
        <taxon>Desulfovibrionaceae</taxon>
    </lineage>
</organism>
<dbReference type="EMBL" id="AP026708">
    <property type="protein sequence ID" value="BDQ34373.1"/>
    <property type="molecule type" value="Genomic_DNA"/>
</dbReference>
<protein>
    <recommendedName>
        <fullName evidence="4">DUF4390 domain-containing protein</fullName>
    </recommendedName>
</protein>
<feature type="signal peptide" evidence="1">
    <location>
        <begin position="1"/>
        <end position="28"/>
    </location>
</feature>
<keyword evidence="3" id="KW-1185">Reference proteome</keyword>
<evidence type="ECO:0000313" key="3">
    <source>
        <dbReference type="Proteomes" id="UP001061361"/>
    </source>
</evidence>
<feature type="chain" id="PRO_5045515140" description="DUF4390 domain-containing protein" evidence="1">
    <location>
        <begin position="29"/>
        <end position="190"/>
    </location>
</feature>
<evidence type="ECO:0000313" key="2">
    <source>
        <dbReference type="EMBL" id="BDQ34373.1"/>
    </source>
</evidence>
<keyword evidence="1" id="KW-0732">Signal</keyword>
<proteinExistence type="predicted"/>
<evidence type="ECO:0000256" key="1">
    <source>
        <dbReference type="SAM" id="SignalP"/>
    </source>
</evidence>
<reference evidence="2" key="1">
    <citation type="submission" date="2022-08" db="EMBL/GenBank/DDBJ databases">
        <title>Genome Sequence of the sulphate-reducing bacterium, Pseudodesulfovibrio portus JCM14722.</title>
        <authorList>
            <person name="Kondo R."/>
            <person name="Kataoka T."/>
        </authorList>
    </citation>
    <scope>NUCLEOTIDE SEQUENCE</scope>
    <source>
        <strain evidence="2">JCM 14722</strain>
    </source>
</reference>
<dbReference type="Proteomes" id="UP001061361">
    <property type="component" value="Chromosome"/>
</dbReference>
<accession>A0ABM8ASR6</accession>
<name>A0ABM8ASR6_9BACT</name>
<sequence>MKTKQRNHMGGCALALLAVLALASTALAQGLSLKPPSLANVNGRLTARFGVAVEELPILKGELDDGLELVLSCDVGLYRINDYWMDDEVASGTFVSSLGFDPLTREYVMTLSRGEPPIRDRNIKKLLDKGWGAVEVGLGSWALLDRGVKYSLRLTTSMNEKGAPDGFMSYFYFWSWSPGAENSFQLDFTY</sequence>
<gene>
    <name evidence="2" type="ORF">JCM14722_19150</name>
</gene>
<dbReference type="InterPro" id="IPR025500">
    <property type="entry name" value="DUF4390"/>
</dbReference>
<evidence type="ECO:0008006" key="4">
    <source>
        <dbReference type="Google" id="ProtNLM"/>
    </source>
</evidence>